<evidence type="ECO:0000256" key="6">
    <source>
        <dbReference type="ARBA" id="ARBA00022848"/>
    </source>
</evidence>
<dbReference type="AlphaFoldDB" id="A0A2H4PSG6"/>
<protein>
    <submittedName>
        <fullName evidence="12">Cytochrome p450 CYP3044A6</fullName>
    </submittedName>
</protein>
<organism evidence="12">
    <name type="scientific">Brachionus calyciflorus</name>
    <dbReference type="NCBI Taxonomy" id="104777"/>
    <lineage>
        <taxon>Eukaryota</taxon>
        <taxon>Metazoa</taxon>
        <taxon>Spiralia</taxon>
        <taxon>Gnathifera</taxon>
        <taxon>Rotifera</taxon>
        <taxon>Eurotatoria</taxon>
        <taxon>Monogononta</taxon>
        <taxon>Pseudotrocha</taxon>
        <taxon>Ploima</taxon>
        <taxon>Brachionidae</taxon>
        <taxon>Brachionus</taxon>
    </lineage>
</organism>
<accession>A0A2H4PSG6</accession>
<keyword evidence="7 11" id="KW-0560">Oxidoreductase</keyword>
<dbReference type="PROSITE" id="PS00086">
    <property type="entry name" value="CYTOCHROME_P450"/>
    <property type="match status" value="1"/>
</dbReference>
<keyword evidence="11" id="KW-0503">Monooxygenase</keyword>
<dbReference type="PRINTS" id="PR00463">
    <property type="entry name" value="EP450I"/>
</dbReference>
<dbReference type="PANTHER" id="PTHR24302:SF15">
    <property type="entry name" value="FATTY-ACID PEROXYGENASE"/>
    <property type="match status" value="1"/>
</dbReference>
<dbReference type="Gene3D" id="1.10.630.10">
    <property type="entry name" value="Cytochrome P450"/>
    <property type="match status" value="1"/>
</dbReference>
<sequence>MIIYSKAILPDELVDFSKDLWNKIFERKNCFILGGTIASIILLNLDEEWKNVRAIITTAFTTGKLKSMFKHIHECVENLEEFLKNLEEKDGILDTKDLFSCFTLDVISSCCFGMSTSSLQDPENIFIYHAKQVFKNSISFNPKILLIFFFPKLSGFLSKKELVEFFPIKSFRFFEEFINTVIHRRKNKLELRDDFIQNVLEHEENGLEKNTQETKIEYKDEKVNNKWNTPLKKTLTNKEILSQSILFLLAGYETTAQTLSYIAYNLAMNPNYQDKLIQEVDDVLDRHDGKINYESISEMRFMDNVINETLRMFPPAVRLDRVASADYEYNGIKILKDMVWSVPIWALHHDPEIYPEPDIFRPERFDDKEKNLRESVAFLPFGAGPRNCVGMRFALLEIKTLLASVLSKYSFEKCDKTPEKIQIDNSGFARPTCPLIVKVNRR</sequence>
<dbReference type="SUPFAM" id="SSF48264">
    <property type="entry name" value="Cytochrome P450"/>
    <property type="match status" value="1"/>
</dbReference>
<dbReference type="EMBL" id="MF805907">
    <property type="protein sequence ID" value="ATW72293.1"/>
    <property type="molecule type" value="mRNA"/>
</dbReference>
<evidence type="ECO:0000256" key="8">
    <source>
        <dbReference type="ARBA" id="ARBA00023004"/>
    </source>
</evidence>
<dbReference type="GO" id="GO:0008395">
    <property type="term" value="F:steroid hydroxylase activity"/>
    <property type="evidence" value="ECO:0007669"/>
    <property type="project" value="TreeGrafter"/>
</dbReference>
<name>A0A2H4PSG6_9BILA</name>
<evidence type="ECO:0000256" key="11">
    <source>
        <dbReference type="RuleBase" id="RU000461"/>
    </source>
</evidence>
<comment type="similarity">
    <text evidence="3 11">Belongs to the cytochrome P450 family.</text>
</comment>
<dbReference type="CDD" id="cd11055">
    <property type="entry name" value="CYP3A-like"/>
    <property type="match status" value="1"/>
</dbReference>
<evidence type="ECO:0000256" key="10">
    <source>
        <dbReference type="PIRSR" id="PIRSR602401-1"/>
    </source>
</evidence>
<comment type="function">
    <text evidence="9">Cytochromes P450 are a group of heme-thiolate monooxygenases. They oxidize a variety of structurally unrelated compounds, including steroids, fatty acids, and xenobiotics.</text>
</comment>
<reference evidence="12" key="1">
    <citation type="journal article" date="2017" name="Comp. Biochem. Physiol. Part D Genomics Proteomics">
        <title>Genome-wide identification of 31 cytochrome P450 (CYP) genes in the freshwater rotifer Brachionus calyciflorus and analysis of their benzo[?]pyrene-induced expression patterns.</title>
        <authorList>
            <person name="Han J."/>
            <person name="Kim D.H."/>
            <person name="Kim H.S."/>
            <person name="Kim H.J."/>
            <person name="Declerck S.A.J."/>
            <person name="Hagiwara A."/>
            <person name="Lee J.S."/>
        </authorList>
    </citation>
    <scope>NUCLEOTIDE SEQUENCE</scope>
</reference>
<feature type="binding site" description="axial binding residue" evidence="10">
    <location>
        <position position="388"/>
    </location>
    <ligand>
        <name>heme</name>
        <dbReference type="ChEBI" id="CHEBI:30413"/>
    </ligand>
    <ligandPart>
        <name>Fe</name>
        <dbReference type="ChEBI" id="CHEBI:18248"/>
    </ligandPart>
</feature>
<evidence type="ECO:0000313" key="12">
    <source>
        <dbReference type="EMBL" id="ATW72293.1"/>
    </source>
</evidence>
<comment type="subcellular location">
    <subcellularLocation>
        <location evidence="2">Endoplasmic reticulum membrane</location>
        <topology evidence="2">Peripheral membrane protein</topology>
    </subcellularLocation>
    <subcellularLocation>
        <location evidence="1">Microsome membrane</location>
        <topology evidence="1">Peripheral membrane protein</topology>
    </subcellularLocation>
</comment>
<dbReference type="GO" id="GO:0016705">
    <property type="term" value="F:oxidoreductase activity, acting on paired donors, with incorporation or reduction of molecular oxygen"/>
    <property type="evidence" value="ECO:0007669"/>
    <property type="project" value="InterPro"/>
</dbReference>
<evidence type="ECO:0000256" key="1">
    <source>
        <dbReference type="ARBA" id="ARBA00004174"/>
    </source>
</evidence>
<dbReference type="GO" id="GO:0020037">
    <property type="term" value="F:heme binding"/>
    <property type="evidence" value="ECO:0007669"/>
    <property type="project" value="InterPro"/>
</dbReference>
<dbReference type="GO" id="GO:0005789">
    <property type="term" value="C:endoplasmic reticulum membrane"/>
    <property type="evidence" value="ECO:0007669"/>
    <property type="project" value="UniProtKB-SubCell"/>
</dbReference>
<evidence type="ECO:0000256" key="2">
    <source>
        <dbReference type="ARBA" id="ARBA00004406"/>
    </source>
</evidence>
<dbReference type="GO" id="GO:0005506">
    <property type="term" value="F:iron ion binding"/>
    <property type="evidence" value="ECO:0007669"/>
    <property type="project" value="InterPro"/>
</dbReference>
<keyword evidence="5 10" id="KW-0479">Metal-binding</keyword>
<comment type="cofactor">
    <cofactor evidence="10">
        <name>heme</name>
        <dbReference type="ChEBI" id="CHEBI:30413"/>
    </cofactor>
</comment>
<evidence type="ECO:0000256" key="5">
    <source>
        <dbReference type="ARBA" id="ARBA00022723"/>
    </source>
</evidence>
<keyword evidence="8 10" id="KW-0408">Iron</keyword>
<dbReference type="InterPro" id="IPR001128">
    <property type="entry name" value="Cyt_P450"/>
</dbReference>
<evidence type="ECO:0000256" key="4">
    <source>
        <dbReference type="ARBA" id="ARBA00022617"/>
    </source>
</evidence>
<dbReference type="InterPro" id="IPR017972">
    <property type="entry name" value="Cyt_P450_CS"/>
</dbReference>
<dbReference type="InterPro" id="IPR002401">
    <property type="entry name" value="Cyt_P450_E_grp-I"/>
</dbReference>
<evidence type="ECO:0000256" key="3">
    <source>
        <dbReference type="ARBA" id="ARBA00010617"/>
    </source>
</evidence>
<keyword evidence="4 10" id="KW-0349">Heme</keyword>
<dbReference type="PANTHER" id="PTHR24302">
    <property type="entry name" value="CYTOCHROME P450 FAMILY 3"/>
    <property type="match status" value="1"/>
</dbReference>
<dbReference type="PRINTS" id="PR00385">
    <property type="entry name" value="P450"/>
</dbReference>
<evidence type="ECO:0000256" key="7">
    <source>
        <dbReference type="ARBA" id="ARBA00023002"/>
    </source>
</evidence>
<dbReference type="InterPro" id="IPR050705">
    <property type="entry name" value="Cytochrome_P450_3A"/>
</dbReference>
<dbReference type="Pfam" id="PF00067">
    <property type="entry name" value="p450"/>
    <property type="match status" value="1"/>
</dbReference>
<dbReference type="FunFam" id="1.10.630.10:FF:000042">
    <property type="entry name" value="Cytochrome P450"/>
    <property type="match status" value="1"/>
</dbReference>
<keyword evidence="6" id="KW-0256">Endoplasmic reticulum</keyword>
<keyword evidence="6" id="KW-0492">Microsome</keyword>
<dbReference type="InterPro" id="IPR036396">
    <property type="entry name" value="Cyt_P450_sf"/>
</dbReference>
<evidence type="ECO:0000256" key="9">
    <source>
        <dbReference type="ARBA" id="ARBA00043906"/>
    </source>
</evidence>
<proteinExistence type="evidence at transcript level"/>